<feature type="domain" description="HTH cro/C1-type" evidence="1">
    <location>
        <begin position="76"/>
        <end position="124"/>
    </location>
</feature>
<gene>
    <name evidence="2" type="ORF">GBK04_19795</name>
</gene>
<dbReference type="RefSeq" id="WP_152762667.1">
    <property type="nucleotide sequence ID" value="NZ_WHLY01000002.1"/>
</dbReference>
<evidence type="ECO:0000313" key="2">
    <source>
        <dbReference type="EMBL" id="MPR35530.1"/>
    </source>
</evidence>
<dbReference type="AlphaFoldDB" id="A0A7C9FEF3"/>
<dbReference type="GO" id="GO:0003677">
    <property type="term" value="F:DNA binding"/>
    <property type="evidence" value="ECO:0007669"/>
    <property type="project" value="InterPro"/>
</dbReference>
<comment type="caution">
    <text evidence="2">The sequence shown here is derived from an EMBL/GenBank/DDBJ whole genome shotgun (WGS) entry which is preliminary data.</text>
</comment>
<sequence>MKTPTNETEYRHLMARIESHLQKATSQGGFSSLTPDEASELAHLSQIAENYEDSIPLMPVRVPQGIPEMISFKMYELKMNQREMAQLLEIAETRLSEILRGKRGVTMALAKQLRTKLGIDADFILEYA</sequence>
<name>A0A7C9FEF3_9BACT</name>
<dbReference type="Proteomes" id="UP000479293">
    <property type="component" value="Unassembled WGS sequence"/>
</dbReference>
<reference evidence="2 3" key="1">
    <citation type="submission" date="2019-10" db="EMBL/GenBank/DDBJ databases">
        <title>Draft Genome Sequence of Cytophagaceae sp. SJW1-29.</title>
        <authorList>
            <person name="Choi A."/>
        </authorList>
    </citation>
    <scope>NUCLEOTIDE SEQUENCE [LARGE SCALE GENOMIC DNA]</scope>
    <source>
        <strain evidence="2 3">SJW1-29</strain>
    </source>
</reference>
<protein>
    <submittedName>
        <fullName evidence="2">Helix-turn-helix domain-containing protein</fullName>
    </submittedName>
</protein>
<evidence type="ECO:0000259" key="1">
    <source>
        <dbReference type="PROSITE" id="PS50943"/>
    </source>
</evidence>
<dbReference type="CDD" id="cd00093">
    <property type="entry name" value="HTH_XRE"/>
    <property type="match status" value="1"/>
</dbReference>
<dbReference type="PROSITE" id="PS50943">
    <property type="entry name" value="HTH_CROC1"/>
    <property type="match status" value="1"/>
</dbReference>
<dbReference type="InterPro" id="IPR010982">
    <property type="entry name" value="Lambda_DNA-bd_dom_sf"/>
</dbReference>
<dbReference type="InterPro" id="IPR001387">
    <property type="entry name" value="Cro/C1-type_HTH"/>
</dbReference>
<accession>A0A7C9FEF3</accession>
<dbReference type="SUPFAM" id="SSF47413">
    <property type="entry name" value="lambda repressor-like DNA-binding domains"/>
    <property type="match status" value="1"/>
</dbReference>
<proteinExistence type="predicted"/>
<dbReference type="Pfam" id="PF01381">
    <property type="entry name" value="HTH_3"/>
    <property type="match status" value="1"/>
</dbReference>
<dbReference type="Gene3D" id="1.10.260.40">
    <property type="entry name" value="lambda repressor-like DNA-binding domains"/>
    <property type="match status" value="1"/>
</dbReference>
<organism evidence="2 3">
    <name type="scientific">Salmonirosea aquatica</name>
    <dbReference type="NCBI Taxonomy" id="2654236"/>
    <lineage>
        <taxon>Bacteria</taxon>
        <taxon>Pseudomonadati</taxon>
        <taxon>Bacteroidota</taxon>
        <taxon>Cytophagia</taxon>
        <taxon>Cytophagales</taxon>
        <taxon>Spirosomataceae</taxon>
        <taxon>Salmonirosea</taxon>
    </lineage>
</organism>
<dbReference type="EMBL" id="WHLY01000002">
    <property type="protein sequence ID" value="MPR35530.1"/>
    <property type="molecule type" value="Genomic_DNA"/>
</dbReference>
<evidence type="ECO:0000313" key="3">
    <source>
        <dbReference type="Proteomes" id="UP000479293"/>
    </source>
</evidence>
<keyword evidence="3" id="KW-1185">Reference proteome</keyword>